<proteinExistence type="predicted"/>
<evidence type="ECO:0000313" key="3">
    <source>
        <dbReference type="Proteomes" id="UP001501842"/>
    </source>
</evidence>
<keyword evidence="1" id="KW-0812">Transmembrane</keyword>
<dbReference type="RefSeq" id="WP_344450231.1">
    <property type="nucleotide sequence ID" value="NZ_BAAATZ010000007.1"/>
</dbReference>
<keyword evidence="3" id="KW-1185">Reference proteome</keyword>
<feature type="transmembrane region" description="Helical" evidence="1">
    <location>
        <begin position="49"/>
        <end position="70"/>
    </location>
</feature>
<dbReference type="EMBL" id="BAAATZ010000007">
    <property type="protein sequence ID" value="GAA2724524.1"/>
    <property type="molecule type" value="Genomic_DNA"/>
</dbReference>
<organism evidence="2 3">
    <name type="scientific">Actinocorallia aurantiaca</name>
    <dbReference type="NCBI Taxonomy" id="46204"/>
    <lineage>
        <taxon>Bacteria</taxon>
        <taxon>Bacillati</taxon>
        <taxon>Actinomycetota</taxon>
        <taxon>Actinomycetes</taxon>
        <taxon>Streptosporangiales</taxon>
        <taxon>Thermomonosporaceae</taxon>
        <taxon>Actinocorallia</taxon>
    </lineage>
</organism>
<dbReference type="Proteomes" id="UP001501842">
    <property type="component" value="Unassembled WGS sequence"/>
</dbReference>
<keyword evidence="1" id="KW-0472">Membrane</keyword>
<accession>A0ABN3U5F7</accession>
<evidence type="ECO:0000256" key="1">
    <source>
        <dbReference type="SAM" id="Phobius"/>
    </source>
</evidence>
<reference evidence="3" key="1">
    <citation type="journal article" date="2019" name="Int. J. Syst. Evol. Microbiol.">
        <title>The Global Catalogue of Microorganisms (GCM) 10K type strain sequencing project: providing services to taxonomists for standard genome sequencing and annotation.</title>
        <authorList>
            <consortium name="The Broad Institute Genomics Platform"/>
            <consortium name="The Broad Institute Genome Sequencing Center for Infectious Disease"/>
            <person name="Wu L."/>
            <person name="Ma J."/>
        </authorList>
    </citation>
    <scope>NUCLEOTIDE SEQUENCE [LARGE SCALE GENOMIC DNA]</scope>
    <source>
        <strain evidence="3">JCM 8201</strain>
    </source>
</reference>
<evidence type="ECO:0000313" key="2">
    <source>
        <dbReference type="EMBL" id="GAA2724524.1"/>
    </source>
</evidence>
<protein>
    <submittedName>
        <fullName evidence="2">Uncharacterized protein</fullName>
    </submittedName>
</protein>
<comment type="caution">
    <text evidence="2">The sequence shown here is derived from an EMBL/GenBank/DDBJ whole genome shotgun (WGS) entry which is preliminary data.</text>
</comment>
<sequence length="415" mass="45377">MTDPNLNEELEGGLRTALRLLADDEGAAPGADIARARVQGRRAVRNRRLTRIVAPLAAAAVTAAAVGLAMPQKAETVAPAQGGQDDAQSNRWTVPVSFGWLPPGFVGALENYGNGSYSMIARSSDAKEASIDMMVLREPAQDLPWEWGPKVDVEIWDADPVHGRTAQWGKLKDTTVGSEKKESEPFTLFLMRFQYAENLWAQIGMRQLGGKTSEEVTGLLRRVVDGLDLTERQLTLPFQITGLPPELWTLSMEITDTRELTRRKVIVSFRHGLRVAITPAGLSGAPKPNTTLDGHPAYHFAGTETRLQAVLDSRGETASPDWESITEQQRKTAERQRKMVGSEVLCVYGVKRSDVCLYTEAQVPVDPTVSIDVVTPGPDWASEILKPSGGLVGLFQRMTLIDGPVSEWSATPLRD</sequence>
<keyword evidence="1" id="KW-1133">Transmembrane helix</keyword>
<gene>
    <name evidence="2" type="ORF">GCM10010439_22360</name>
</gene>
<name>A0ABN3U5F7_9ACTN</name>